<organism evidence="9 10">
    <name type="scientific">Reticulomyxa filosa</name>
    <dbReference type="NCBI Taxonomy" id="46433"/>
    <lineage>
        <taxon>Eukaryota</taxon>
        <taxon>Sar</taxon>
        <taxon>Rhizaria</taxon>
        <taxon>Retaria</taxon>
        <taxon>Foraminifera</taxon>
        <taxon>Monothalamids</taxon>
        <taxon>Reticulomyxidae</taxon>
        <taxon>Reticulomyxa</taxon>
    </lineage>
</organism>
<dbReference type="InterPro" id="IPR002553">
    <property type="entry name" value="Clathrin/coatomer_adapt-like_N"/>
</dbReference>
<evidence type="ECO:0000256" key="6">
    <source>
        <dbReference type="SAM" id="MobiDB-lite"/>
    </source>
</evidence>
<feature type="non-terminal residue" evidence="9">
    <location>
        <position position="1"/>
    </location>
</feature>
<dbReference type="GO" id="GO:0012505">
    <property type="term" value="C:endomembrane system"/>
    <property type="evidence" value="ECO:0007669"/>
    <property type="project" value="UniProtKB-SubCell"/>
</dbReference>
<proteinExistence type="inferred from homology"/>
<dbReference type="OrthoDB" id="302453at2759"/>
<dbReference type="Gene3D" id="1.25.10.10">
    <property type="entry name" value="Leucine-rich Repeat Variant"/>
    <property type="match status" value="1"/>
</dbReference>
<dbReference type="Pfam" id="PF01602">
    <property type="entry name" value="Adaptin_N"/>
    <property type="match status" value="1"/>
</dbReference>
<comment type="similarity">
    <text evidence="2">Belongs to the adaptor complexes large subunit family.</text>
</comment>
<protein>
    <recommendedName>
        <fullName evidence="8">Clathrin/coatomer adaptor adaptin-like N-terminal domain-containing protein</fullName>
    </recommendedName>
</protein>
<dbReference type="GO" id="GO:0030117">
    <property type="term" value="C:membrane coat"/>
    <property type="evidence" value="ECO:0007669"/>
    <property type="project" value="InterPro"/>
</dbReference>
<dbReference type="InterPro" id="IPR026739">
    <property type="entry name" value="AP_beta"/>
</dbReference>
<comment type="caution">
    <text evidence="9">The sequence shown here is derived from an EMBL/GenBank/DDBJ whole genome shotgun (WGS) entry which is preliminary data.</text>
</comment>
<comment type="subcellular location">
    <subcellularLocation>
        <location evidence="1">Endomembrane system</location>
    </subcellularLocation>
</comment>
<accession>X6P2L4</accession>
<dbReference type="GO" id="GO:0006886">
    <property type="term" value="P:intracellular protein transport"/>
    <property type="evidence" value="ECO:0007669"/>
    <property type="project" value="InterPro"/>
</dbReference>
<dbReference type="PANTHER" id="PTHR11134">
    <property type="entry name" value="ADAPTOR COMPLEX SUBUNIT BETA FAMILY MEMBER"/>
    <property type="match status" value="1"/>
</dbReference>
<keyword evidence="3" id="KW-0813">Transport</keyword>
<keyword evidence="7" id="KW-1133">Transmembrane helix</keyword>
<keyword evidence="10" id="KW-1185">Reference proteome</keyword>
<feature type="domain" description="Clathrin/coatomer adaptor adaptin-like N-terminal" evidence="8">
    <location>
        <begin position="71"/>
        <end position="205"/>
    </location>
</feature>
<feature type="region of interest" description="Disordered" evidence="6">
    <location>
        <begin position="1"/>
        <end position="71"/>
    </location>
</feature>
<reference evidence="9 10" key="1">
    <citation type="journal article" date="2013" name="Curr. Biol.">
        <title>The Genome of the Foraminiferan Reticulomyxa filosa.</title>
        <authorList>
            <person name="Glockner G."/>
            <person name="Hulsmann N."/>
            <person name="Schleicher M."/>
            <person name="Noegel A.A."/>
            <person name="Eichinger L."/>
            <person name="Gallinger C."/>
            <person name="Pawlowski J."/>
            <person name="Sierra R."/>
            <person name="Euteneuer U."/>
            <person name="Pillet L."/>
            <person name="Moustafa A."/>
            <person name="Platzer M."/>
            <person name="Groth M."/>
            <person name="Szafranski K."/>
            <person name="Schliwa M."/>
        </authorList>
    </citation>
    <scope>NUCLEOTIDE SEQUENCE [LARGE SCALE GENOMIC DNA]</scope>
</reference>
<evidence type="ECO:0000256" key="4">
    <source>
        <dbReference type="ARBA" id="ARBA00022927"/>
    </source>
</evidence>
<dbReference type="AlphaFoldDB" id="X6P2L4"/>
<sequence length="225" mass="25625">NEEETKSGEGKETSSNDKDGEETKKAEVKKDEEDDDDDGAKDFIASLNKKKATNDKTTEGDDTDQEKEAKELDPDHRMLINCANNLVYSMNSAVVLGVVRLLYYCAPLEDCHVAVRALMEHLDDHREVSFCLLANVATMCAHRADLFSNYSKEFYIRATEPVYVKELKLDILSKIANENNINGILREFQAYVRDTDVKFRCATIDVMLSSFVSCCFVIYLFIFWL</sequence>
<feature type="transmembrane region" description="Helical" evidence="7">
    <location>
        <begin position="206"/>
        <end position="224"/>
    </location>
</feature>
<dbReference type="InterPro" id="IPR016024">
    <property type="entry name" value="ARM-type_fold"/>
</dbReference>
<gene>
    <name evidence="9" type="ORF">RFI_04663</name>
</gene>
<feature type="compositionally biased region" description="Basic and acidic residues" evidence="6">
    <location>
        <begin position="1"/>
        <end position="31"/>
    </location>
</feature>
<evidence type="ECO:0000256" key="5">
    <source>
        <dbReference type="ARBA" id="ARBA00023136"/>
    </source>
</evidence>
<dbReference type="Proteomes" id="UP000023152">
    <property type="component" value="Unassembled WGS sequence"/>
</dbReference>
<dbReference type="InterPro" id="IPR011989">
    <property type="entry name" value="ARM-like"/>
</dbReference>
<evidence type="ECO:0000256" key="1">
    <source>
        <dbReference type="ARBA" id="ARBA00004308"/>
    </source>
</evidence>
<evidence type="ECO:0000256" key="7">
    <source>
        <dbReference type="SAM" id="Phobius"/>
    </source>
</evidence>
<evidence type="ECO:0000259" key="8">
    <source>
        <dbReference type="Pfam" id="PF01602"/>
    </source>
</evidence>
<keyword evidence="4" id="KW-0653">Protein transport</keyword>
<dbReference type="EMBL" id="ASPP01004193">
    <property type="protein sequence ID" value="ETO32451.1"/>
    <property type="molecule type" value="Genomic_DNA"/>
</dbReference>
<name>X6P2L4_RETFI</name>
<evidence type="ECO:0000313" key="10">
    <source>
        <dbReference type="Proteomes" id="UP000023152"/>
    </source>
</evidence>
<keyword evidence="5 7" id="KW-0472">Membrane</keyword>
<evidence type="ECO:0000256" key="3">
    <source>
        <dbReference type="ARBA" id="ARBA00022448"/>
    </source>
</evidence>
<evidence type="ECO:0000313" key="9">
    <source>
        <dbReference type="EMBL" id="ETO32451.1"/>
    </source>
</evidence>
<keyword evidence="7" id="KW-0812">Transmembrane</keyword>
<evidence type="ECO:0000256" key="2">
    <source>
        <dbReference type="ARBA" id="ARBA00006613"/>
    </source>
</evidence>
<dbReference type="SUPFAM" id="SSF48371">
    <property type="entry name" value="ARM repeat"/>
    <property type="match status" value="1"/>
</dbReference>
<dbReference type="GO" id="GO:0016192">
    <property type="term" value="P:vesicle-mediated transport"/>
    <property type="evidence" value="ECO:0007669"/>
    <property type="project" value="InterPro"/>
</dbReference>